<dbReference type="InterPro" id="IPR041524">
    <property type="entry name" value="GH131_N"/>
</dbReference>
<keyword evidence="3" id="KW-1185">Reference proteome</keyword>
<dbReference type="AlphaFoldDB" id="A0A1Y2M6P7"/>
<dbReference type="Pfam" id="PF18271">
    <property type="entry name" value="GH131_N"/>
    <property type="match status" value="1"/>
</dbReference>
<sequence length="370" mass="40845">MKDCGSHYCAGLWGHFHKRDLSRHQVPPRVDAGRDVHLKLAMMQSRKYKDLYAPISSTRSSTSLILLTVFRSSPAKMHAASVLAMLLAAPLALAAPSLYPHLSYRAPTDNVKCPIVLDGRVPTNNSKTPTVFDTSNALFNPDYVKGNNLTWSQILKFPATEPSRFDGPAYAAVEVTISDRSIFQKQNGFRRAGLQFAKDSPQDSSDEGIKTLHFSVKQDPTRPLNLTHEYLNVWHEAADYSNNQIQFQVGTLIDNAASKKNNFKILDRAGKQIWSIPIDHKKWQNFAIKLDYTKNETTVFYSAGNAKLARVAGPTSVDLAGGGQFQLGILKKPTGTSDVVNAGYQEPNLNEGQIYGGLFVEDSANDCVSL</sequence>
<reference evidence="2 3" key="1">
    <citation type="journal article" date="2017" name="Genome Announc.">
        <title>Genome sequence of the saprophytic ascomycete Epicoccum nigrum ICMP 19927 strain isolated from New Zealand.</title>
        <authorList>
            <person name="Fokin M."/>
            <person name="Fleetwood D."/>
            <person name="Weir B.S."/>
            <person name="Villas-Boas S.G."/>
        </authorList>
    </citation>
    <scope>NUCLEOTIDE SEQUENCE [LARGE SCALE GENOMIC DNA]</scope>
    <source>
        <strain evidence="2 3">ICMP 19927</strain>
    </source>
</reference>
<dbReference type="STRING" id="105696.A0A1Y2M6P7"/>
<accession>A0A1Y2M6P7</accession>
<dbReference type="EMBL" id="KZ107840">
    <property type="protein sequence ID" value="OSS51763.1"/>
    <property type="molecule type" value="Genomic_DNA"/>
</dbReference>
<dbReference type="InParanoid" id="A0A1Y2M6P7"/>
<dbReference type="PANTHER" id="PTHR34612:SF4">
    <property type="entry name" value="GLYCOSIDE HYDROLASE 131 CATALYTIC N-TERMINAL DOMAIN-CONTAINING PROTEIN"/>
    <property type="match status" value="1"/>
</dbReference>
<name>A0A1Y2M6P7_EPING</name>
<organism evidence="2 3">
    <name type="scientific">Epicoccum nigrum</name>
    <name type="common">Soil fungus</name>
    <name type="synonym">Epicoccum purpurascens</name>
    <dbReference type="NCBI Taxonomy" id="105696"/>
    <lineage>
        <taxon>Eukaryota</taxon>
        <taxon>Fungi</taxon>
        <taxon>Dikarya</taxon>
        <taxon>Ascomycota</taxon>
        <taxon>Pezizomycotina</taxon>
        <taxon>Dothideomycetes</taxon>
        <taxon>Pleosporomycetidae</taxon>
        <taxon>Pleosporales</taxon>
        <taxon>Pleosporineae</taxon>
        <taxon>Didymellaceae</taxon>
        <taxon>Epicoccum</taxon>
    </lineage>
</organism>
<dbReference type="PANTHER" id="PTHR34612">
    <property type="entry name" value="GH131_N DOMAIN-CONTAINING PROTEIN"/>
    <property type="match status" value="1"/>
</dbReference>
<dbReference type="Gene3D" id="2.60.120.1160">
    <property type="match status" value="1"/>
</dbReference>
<evidence type="ECO:0000259" key="1">
    <source>
        <dbReference type="Pfam" id="PF18271"/>
    </source>
</evidence>
<dbReference type="OMA" id="THEYLNV"/>
<protein>
    <recommendedName>
        <fullName evidence="1">Glycoside hydrolase 131 catalytic N-terminal domain-containing protein</fullName>
    </recommendedName>
</protein>
<evidence type="ECO:0000313" key="3">
    <source>
        <dbReference type="Proteomes" id="UP000193240"/>
    </source>
</evidence>
<proteinExistence type="predicted"/>
<gene>
    <name evidence="2" type="ORF">B5807_03193</name>
</gene>
<evidence type="ECO:0000313" key="2">
    <source>
        <dbReference type="EMBL" id="OSS51763.1"/>
    </source>
</evidence>
<dbReference type="Proteomes" id="UP000193240">
    <property type="component" value="Unassembled WGS sequence"/>
</dbReference>
<feature type="domain" description="Glycoside hydrolase 131 catalytic N-terminal" evidence="1">
    <location>
        <begin position="115"/>
        <end position="364"/>
    </location>
</feature>